<evidence type="ECO:0000313" key="1">
    <source>
        <dbReference type="EMBL" id="GAH81110.1"/>
    </source>
</evidence>
<accession>X1JHY8</accession>
<name>X1JHY8_9ZZZZ</name>
<dbReference type="AlphaFoldDB" id="X1JHY8"/>
<evidence type="ECO:0008006" key="2">
    <source>
        <dbReference type="Google" id="ProtNLM"/>
    </source>
</evidence>
<gene>
    <name evidence="1" type="ORF">S03H2_68165</name>
</gene>
<organism evidence="1">
    <name type="scientific">marine sediment metagenome</name>
    <dbReference type="NCBI Taxonomy" id="412755"/>
    <lineage>
        <taxon>unclassified sequences</taxon>
        <taxon>metagenomes</taxon>
        <taxon>ecological metagenomes</taxon>
    </lineage>
</organism>
<dbReference type="GO" id="GO:0006508">
    <property type="term" value="P:proteolysis"/>
    <property type="evidence" value="ECO:0007669"/>
    <property type="project" value="InterPro"/>
</dbReference>
<comment type="caution">
    <text evidence="1">The sequence shown here is derived from an EMBL/GenBank/DDBJ whole genome shotgun (WGS) entry which is preliminary data.</text>
</comment>
<dbReference type="InterPro" id="IPR036852">
    <property type="entry name" value="Peptidase_S8/S53_dom_sf"/>
</dbReference>
<reference evidence="1" key="1">
    <citation type="journal article" date="2014" name="Front. Microbiol.">
        <title>High frequency of phylogenetically diverse reductive dehalogenase-homologous genes in deep subseafloor sedimentary metagenomes.</title>
        <authorList>
            <person name="Kawai M."/>
            <person name="Futagami T."/>
            <person name="Toyoda A."/>
            <person name="Takaki Y."/>
            <person name="Nishi S."/>
            <person name="Hori S."/>
            <person name="Arai W."/>
            <person name="Tsubouchi T."/>
            <person name="Morono Y."/>
            <person name="Uchiyama I."/>
            <person name="Ito T."/>
            <person name="Fujiyama A."/>
            <person name="Inagaki F."/>
            <person name="Takami H."/>
        </authorList>
    </citation>
    <scope>NUCLEOTIDE SEQUENCE</scope>
    <source>
        <strain evidence="1">Expedition CK06-06</strain>
    </source>
</reference>
<dbReference type="EMBL" id="BARU01044768">
    <property type="protein sequence ID" value="GAH81110.1"/>
    <property type="molecule type" value="Genomic_DNA"/>
</dbReference>
<feature type="non-terminal residue" evidence="1">
    <location>
        <position position="82"/>
    </location>
</feature>
<proteinExistence type="predicted"/>
<dbReference type="PROSITE" id="PS51892">
    <property type="entry name" value="SUBTILASE"/>
    <property type="match status" value="1"/>
</dbReference>
<dbReference type="Gene3D" id="3.40.50.200">
    <property type="entry name" value="Peptidase S8/S53 domain"/>
    <property type="match status" value="1"/>
</dbReference>
<dbReference type="GO" id="GO:0004252">
    <property type="term" value="F:serine-type endopeptidase activity"/>
    <property type="evidence" value="ECO:0007669"/>
    <property type="project" value="InterPro"/>
</dbReference>
<protein>
    <recommendedName>
        <fullName evidence="2">Peptidase S8/S53 domain-containing protein</fullName>
    </recommendedName>
</protein>
<dbReference type="SUPFAM" id="SSF52743">
    <property type="entry name" value="Subtilisin-like"/>
    <property type="match status" value="1"/>
</dbReference>
<sequence length="82" mass="9105">MADYVINNNVTIDNNLSFSVTKDDTFLSFTTNDPEFANQWHYNNIGQTGGTQGADIDLKKAWDIQMGSDNVIVAVIDYGIDI</sequence>